<evidence type="ECO:0000256" key="1">
    <source>
        <dbReference type="ARBA" id="ARBA00023125"/>
    </source>
</evidence>
<dbReference type="Pfam" id="PF00486">
    <property type="entry name" value="Trans_reg_C"/>
    <property type="match status" value="1"/>
</dbReference>
<dbReference type="Gene3D" id="1.10.10.10">
    <property type="entry name" value="Winged helix-like DNA-binding domain superfamily/Winged helix DNA-binding domain"/>
    <property type="match status" value="1"/>
</dbReference>
<accession>A0A6J5DI43</accession>
<dbReference type="AlphaFoldDB" id="A0A6J5DI43"/>
<protein>
    <submittedName>
        <fullName evidence="6">Transcriptional regulatory protein HprR</fullName>
    </submittedName>
</protein>
<gene>
    <name evidence="6" type="primary">hprR</name>
    <name evidence="6" type="ORF">LMG29739_01776</name>
</gene>
<feature type="domain" description="Response regulatory" evidence="4">
    <location>
        <begin position="2"/>
        <end position="118"/>
    </location>
</feature>
<dbReference type="GO" id="GO:0000156">
    <property type="term" value="F:phosphorelay response regulator activity"/>
    <property type="evidence" value="ECO:0007669"/>
    <property type="project" value="TreeGrafter"/>
</dbReference>
<dbReference type="PROSITE" id="PS50110">
    <property type="entry name" value="RESPONSE_REGULATORY"/>
    <property type="match status" value="1"/>
</dbReference>
<organism evidence="6 7">
    <name type="scientific">Paraburkholderia solisilvae</name>
    <dbReference type="NCBI Taxonomy" id="624376"/>
    <lineage>
        <taxon>Bacteria</taxon>
        <taxon>Pseudomonadati</taxon>
        <taxon>Pseudomonadota</taxon>
        <taxon>Betaproteobacteria</taxon>
        <taxon>Burkholderiales</taxon>
        <taxon>Burkholderiaceae</taxon>
        <taxon>Paraburkholderia</taxon>
    </lineage>
</organism>
<dbReference type="SUPFAM" id="SSF46894">
    <property type="entry name" value="C-terminal effector domain of the bipartite response regulators"/>
    <property type="match status" value="1"/>
</dbReference>
<dbReference type="Proteomes" id="UP000494329">
    <property type="component" value="Unassembled WGS sequence"/>
</dbReference>
<evidence type="ECO:0000256" key="2">
    <source>
        <dbReference type="PROSITE-ProRule" id="PRU00169"/>
    </source>
</evidence>
<dbReference type="GO" id="GO:0006355">
    <property type="term" value="P:regulation of DNA-templated transcription"/>
    <property type="evidence" value="ECO:0007669"/>
    <property type="project" value="InterPro"/>
</dbReference>
<reference evidence="6 7" key="1">
    <citation type="submission" date="2020-04" db="EMBL/GenBank/DDBJ databases">
        <authorList>
            <person name="De Canck E."/>
        </authorList>
    </citation>
    <scope>NUCLEOTIDE SEQUENCE [LARGE SCALE GENOMIC DNA]</scope>
    <source>
        <strain evidence="6 7">LMG 29739</strain>
    </source>
</reference>
<dbReference type="RefSeq" id="WP_175110511.1">
    <property type="nucleotide sequence ID" value="NZ_CADIKF010000010.1"/>
</dbReference>
<dbReference type="InterPro" id="IPR001789">
    <property type="entry name" value="Sig_transdc_resp-reg_receiver"/>
</dbReference>
<keyword evidence="1 3" id="KW-0238">DNA-binding</keyword>
<dbReference type="GO" id="GO:0000976">
    <property type="term" value="F:transcription cis-regulatory region binding"/>
    <property type="evidence" value="ECO:0007669"/>
    <property type="project" value="TreeGrafter"/>
</dbReference>
<dbReference type="Gene3D" id="3.40.50.2300">
    <property type="match status" value="1"/>
</dbReference>
<dbReference type="PANTHER" id="PTHR48111">
    <property type="entry name" value="REGULATOR OF RPOS"/>
    <property type="match status" value="1"/>
</dbReference>
<feature type="domain" description="OmpR/PhoB-type" evidence="5">
    <location>
        <begin position="124"/>
        <end position="227"/>
    </location>
</feature>
<dbReference type="GO" id="GO:0032993">
    <property type="term" value="C:protein-DNA complex"/>
    <property type="evidence" value="ECO:0007669"/>
    <property type="project" value="TreeGrafter"/>
</dbReference>
<sequence length="229" mass="25075">MRILLISTSHPEAAWLYKAFRESAHSVQRVDDSRDGAFVAAHDPFDAVVALAMEPASQADLLSALPALSRVEHTPVIVALVRGLGAAERVQLLRAGADACLSPPYSFVEIHERIAALQRTATVPATLQAASASQITVHLDATTRELVAGVGRVGLTRREYQLLECLLRCVDAPVPRDQLIRYAWSEKEEVDPACVNLVVSRLRRKLAGRCPQVRIETVSRYGYQLSTEA</sequence>
<dbReference type="PANTHER" id="PTHR48111:SF37">
    <property type="entry name" value="RESPONSE REGULATOR PROTEIN CARR"/>
    <property type="match status" value="1"/>
</dbReference>
<dbReference type="GO" id="GO:0005829">
    <property type="term" value="C:cytosol"/>
    <property type="evidence" value="ECO:0007669"/>
    <property type="project" value="TreeGrafter"/>
</dbReference>
<feature type="DNA-binding region" description="OmpR/PhoB-type" evidence="3">
    <location>
        <begin position="124"/>
        <end position="227"/>
    </location>
</feature>
<dbReference type="CDD" id="cd00383">
    <property type="entry name" value="trans_reg_C"/>
    <property type="match status" value="1"/>
</dbReference>
<evidence type="ECO:0000259" key="4">
    <source>
        <dbReference type="PROSITE" id="PS50110"/>
    </source>
</evidence>
<proteinExistence type="predicted"/>
<comment type="caution">
    <text evidence="2">Lacks conserved residue(s) required for the propagation of feature annotation.</text>
</comment>
<evidence type="ECO:0000313" key="6">
    <source>
        <dbReference type="EMBL" id="CAB3753593.1"/>
    </source>
</evidence>
<dbReference type="InterPro" id="IPR011006">
    <property type="entry name" value="CheY-like_superfamily"/>
</dbReference>
<name>A0A6J5DI43_9BURK</name>
<evidence type="ECO:0000256" key="3">
    <source>
        <dbReference type="PROSITE-ProRule" id="PRU01091"/>
    </source>
</evidence>
<keyword evidence="7" id="KW-1185">Reference proteome</keyword>
<dbReference type="EMBL" id="CADIKF010000010">
    <property type="protein sequence ID" value="CAB3753593.1"/>
    <property type="molecule type" value="Genomic_DNA"/>
</dbReference>
<dbReference type="InterPro" id="IPR016032">
    <property type="entry name" value="Sig_transdc_resp-reg_C-effctor"/>
</dbReference>
<dbReference type="InterPro" id="IPR039420">
    <property type="entry name" value="WalR-like"/>
</dbReference>
<dbReference type="SUPFAM" id="SSF52172">
    <property type="entry name" value="CheY-like"/>
    <property type="match status" value="1"/>
</dbReference>
<dbReference type="SMART" id="SM00862">
    <property type="entry name" value="Trans_reg_C"/>
    <property type="match status" value="1"/>
</dbReference>
<dbReference type="PROSITE" id="PS51755">
    <property type="entry name" value="OMPR_PHOB"/>
    <property type="match status" value="1"/>
</dbReference>
<dbReference type="InterPro" id="IPR036388">
    <property type="entry name" value="WH-like_DNA-bd_sf"/>
</dbReference>
<evidence type="ECO:0000313" key="7">
    <source>
        <dbReference type="Proteomes" id="UP000494329"/>
    </source>
</evidence>
<dbReference type="InterPro" id="IPR001867">
    <property type="entry name" value="OmpR/PhoB-type_DNA-bd"/>
</dbReference>
<evidence type="ECO:0000259" key="5">
    <source>
        <dbReference type="PROSITE" id="PS51755"/>
    </source>
</evidence>